<name>A0A853JEC9_9GAMM</name>
<comment type="caution">
    <text evidence="1">The sequence shown here is derived from an EMBL/GenBank/DDBJ whole genome shotgun (WGS) entry which is preliminary data.</text>
</comment>
<dbReference type="Proteomes" id="UP000578091">
    <property type="component" value="Unassembled WGS sequence"/>
</dbReference>
<reference evidence="1 2" key="1">
    <citation type="submission" date="2020-07" db="EMBL/GenBank/DDBJ databases">
        <title>Luteimonas sp. SJ-92.</title>
        <authorList>
            <person name="Huang X.-X."/>
            <person name="Xu L."/>
            <person name="Sun J.-Q."/>
        </authorList>
    </citation>
    <scope>NUCLEOTIDE SEQUENCE [LARGE SCALE GENOMIC DNA]</scope>
    <source>
        <strain evidence="1 2">SJ-92</strain>
    </source>
</reference>
<proteinExistence type="predicted"/>
<dbReference type="EMBL" id="JACCKA010000084">
    <property type="protein sequence ID" value="NZA27686.1"/>
    <property type="molecule type" value="Genomic_DNA"/>
</dbReference>
<dbReference type="RefSeq" id="WP_180679456.1">
    <property type="nucleotide sequence ID" value="NZ_JACCKA010000084.1"/>
</dbReference>
<accession>A0A853JEC9</accession>
<gene>
    <name evidence="1" type="ORF">H0E84_14995</name>
</gene>
<dbReference type="AlphaFoldDB" id="A0A853JEC9"/>
<sequence length="308" mass="34955">MFNKLYDIIDQAESGKKDGHLSPHEIRKALAKRWLAQAISRLIVEHESEWSGPMSKWDEIDRHIPQSRKGDWNQEKKRISTLNWWDSVKGGHEFPRTSSVHHLHPVAIVSNFVARALDCVTYKIYQQSGLIEIITPKHINSNRRNRVRYVYIDNIGAEHDIGEYTFTSASRVGPGNRAINGTSHLVDLRNIANYANGDVKFGFQYDERLTLRPYIGTMPLASLLGAMLDVGYEDISCNGFSDALGHSIGGSSSHRNGINGDFKYLRSDESTQTQPSLHINTQPELMDETRQNTFNDALYKYGWHGLLS</sequence>
<evidence type="ECO:0000313" key="1">
    <source>
        <dbReference type="EMBL" id="NZA27686.1"/>
    </source>
</evidence>
<protein>
    <submittedName>
        <fullName evidence="1">Uncharacterized protein</fullName>
    </submittedName>
</protein>
<keyword evidence="2" id="KW-1185">Reference proteome</keyword>
<organism evidence="1 2">
    <name type="scientific">Luteimonas salinisoli</name>
    <dbReference type="NCBI Taxonomy" id="2752307"/>
    <lineage>
        <taxon>Bacteria</taxon>
        <taxon>Pseudomonadati</taxon>
        <taxon>Pseudomonadota</taxon>
        <taxon>Gammaproteobacteria</taxon>
        <taxon>Lysobacterales</taxon>
        <taxon>Lysobacteraceae</taxon>
        <taxon>Luteimonas</taxon>
    </lineage>
</organism>
<evidence type="ECO:0000313" key="2">
    <source>
        <dbReference type="Proteomes" id="UP000578091"/>
    </source>
</evidence>